<reference evidence="5" key="1">
    <citation type="journal article" date="2014" name="Front. Microbiol.">
        <title>High frequency of phylogenetically diverse reductive dehalogenase-homologous genes in deep subseafloor sedimentary metagenomes.</title>
        <authorList>
            <person name="Kawai M."/>
            <person name="Futagami T."/>
            <person name="Toyoda A."/>
            <person name="Takaki Y."/>
            <person name="Nishi S."/>
            <person name="Hori S."/>
            <person name="Arai W."/>
            <person name="Tsubouchi T."/>
            <person name="Morono Y."/>
            <person name="Uchiyama I."/>
            <person name="Ito T."/>
            <person name="Fujiyama A."/>
            <person name="Inagaki F."/>
            <person name="Takami H."/>
        </authorList>
    </citation>
    <scope>NUCLEOTIDE SEQUENCE</scope>
    <source>
        <strain evidence="5">Expedition CK06-06</strain>
    </source>
</reference>
<dbReference type="Gene3D" id="3.90.1170.50">
    <property type="entry name" value="Aldehyde oxidase/xanthine dehydrogenase, a/b hammerhead"/>
    <property type="match status" value="1"/>
</dbReference>
<feature type="region of interest" description="Disordered" evidence="3">
    <location>
        <begin position="1"/>
        <end position="20"/>
    </location>
</feature>
<dbReference type="InterPro" id="IPR016208">
    <property type="entry name" value="Ald_Oxase/xanthine_DH-like"/>
</dbReference>
<evidence type="ECO:0000256" key="1">
    <source>
        <dbReference type="ARBA" id="ARBA00022505"/>
    </source>
</evidence>
<sequence>MNNFRYIGKETRRPDTPDKAAGKAHYIHDLQRPGMLYGKIKFSDHPHARIKHIDTSKAERLNGVRAVITSNNSPEVRLGFLRDNFALKKDKVRQYRDEIAAVAAIDPDIAEEAVELIKVEYEPLPGLFSPRKAMKKGSPLIHETDARGRPRTDNLVPLRFHHESGDLDAGKRAAKYVAEGEFSTPRVQQCCLGTAGCIAEFDMNNNLTIWAKTQIPFLAQRDFNRALSDMGLHDKNTRVIVPT</sequence>
<feature type="compositionally biased region" description="Basic and acidic residues" evidence="3">
    <location>
        <begin position="7"/>
        <end position="20"/>
    </location>
</feature>
<accession>X0TJ95</accession>
<dbReference type="Pfam" id="PF01315">
    <property type="entry name" value="Ald_Xan_dh_C"/>
    <property type="match status" value="1"/>
</dbReference>
<dbReference type="PANTHER" id="PTHR11908:SF132">
    <property type="entry name" value="ALDEHYDE OXIDASE 1-RELATED"/>
    <property type="match status" value="1"/>
</dbReference>
<dbReference type="SMART" id="SM01008">
    <property type="entry name" value="Ald_Xan_dh_C"/>
    <property type="match status" value="1"/>
</dbReference>
<name>X0TJ95_9ZZZZ</name>
<dbReference type="InterPro" id="IPR037165">
    <property type="entry name" value="AldOxase/xan_DH_Mopterin-bd_sf"/>
</dbReference>
<dbReference type="Pfam" id="PF02738">
    <property type="entry name" value="MoCoBD_1"/>
    <property type="match status" value="1"/>
</dbReference>
<dbReference type="EMBL" id="BARS01003009">
    <property type="protein sequence ID" value="GAF76165.1"/>
    <property type="molecule type" value="Genomic_DNA"/>
</dbReference>
<dbReference type="SUPFAM" id="SSF54665">
    <property type="entry name" value="CO dehydrogenase molybdoprotein N-domain-like"/>
    <property type="match status" value="1"/>
</dbReference>
<dbReference type="AlphaFoldDB" id="X0TJ95"/>
<evidence type="ECO:0000259" key="4">
    <source>
        <dbReference type="SMART" id="SM01008"/>
    </source>
</evidence>
<dbReference type="GO" id="GO:0005506">
    <property type="term" value="F:iron ion binding"/>
    <property type="evidence" value="ECO:0007669"/>
    <property type="project" value="InterPro"/>
</dbReference>
<organism evidence="5">
    <name type="scientific">marine sediment metagenome</name>
    <dbReference type="NCBI Taxonomy" id="412755"/>
    <lineage>
        <taxon>unclassified sequences</taxon>
        <taxon>metagenomes</taxon>
        <taxon>ecological metagenomes</taxon>
    </lineage>
</organism>
<dbReference type="PANTHER" id="PTHR11908">
    <property type="entry name" value="XANTHINE DEHYDROGENASE"/>
    <property type="match status" value="1"/>
</dbReference>
<protein>
    <recommendedName>
        <fullName evidence="4">Aldehyde oxidase/xanthine dehydrogenase a/b hammerhead domain-containing protein</fullName>
    </recommendedName>
</protein>
<dbReference type="GO" id="GO:0016491">
    <property type="term" value="F:oxidoreductase activity"/>
    <property type="evidence" value="ECO:0007669"/>
    <property type="project" value="UniProtKB-KW"/>
</dbReference>
<keyword evidence="2" id="KW-0560">Oxidoreductase</keyword>
<comment type="caution">
    <text evidence="5">The sequence shown here is derived from an EMBL/GenBank/DDBJ whole genome shotgun (WGS) entry which is preliminary data.</text>
</comment>
<proteinExistence type="predicted"/>
<feature type="non-terminal residue" evidence="5">
    <location>
        <position position="243"/>
    </location>
</feature>
<dbReference type="Gene3D" id="3.30.365.10">
    <property type="entry name" value="Aldehyde oxidase/xanthine dehydrogenase, molybdopterin binding domain"/>
    <property type="match status" value="2"/>
</dbReference>
<dbReference type="InterPro" id="IPR036856">
    <property type="entry name" value="Ald_Oxase/Xan_DH_a/b_sf"/>
</dbReference>
<evidence type="ECO:0000256" key="3">
    <source>
        <dbReference type="SAM" id="MobiDB-lite"/>
    </source>
</evidence>
<dbReference type="SUPFAM" id="SSF56003">
    <property type="entry name" value="Molybdenum cofactor-binding domain"/>
    <property type="match status" value="1"/>
</dbReference>
<evidence type="ECO:0000313" key="5">
    <source>
        <dbReference type="EMBL" id="GAF76165.1"/>
    </source>
</evidence>
<dbReference type="InterPro" id="IPR008274">
    <property type="entry name" value="AldOxase/xan_DH_MoCoBD1"/>
</dbReference>
<gene>
    <name evidence="5" type="ORF">S01H1_05786</name>
</gene>
<evidence type="ECO:0000256" key="2">
    <source>
        <dbReference type="ARBA" id="ARBA00023002"/>
    </source>
</evidence>
<feature type="domain" description="Aldehyde oxidase/xanthine dehydrogenase a/b hammerhead" evidence="4">
    <location>
        <begin position="21"/>
        <end position="125"/>
    </location>
</feature>
<keyword evidence="1" id="KW-0500">Molybdenum</keyword>
<dbReference type="InterPro" id="IPR000674">
    <property type="entry name" value="Ald_Oxase/Xan_DH_a/b"/>
</dbReference>